<sequence>MSAVDTAAPIITGTVWDELVSELPVGVLLQDERGAVLAANSLAGHLLGLSRADLLRNRRPAGWRICDDSGAPLPHGAELAAQVLRGNGRLAVPMVVVRDGVAASRLWADFHAVSHRGRPSVLTVLQPVHTDVPHSRGLVDPLTGLPSRALLLDRLEQSLTRSRTNGSLSTFVLVDVRKLAEVNAEHGFAVGDGLLTVLAGRLRQGLRDDHTVARYGGDEFAVVAEHPCGDGEPIAARVRELTERAVMVGKVRLHPKVRVCWATSDGSAPAHQVIGHVEKRLRTP</sequence>
<dbReference type="SUPFAM" id="SSF55073">
    <property type="entry name" value="Nucleotide cyclase"/>
    <property type="match status" value="1"/>
</dbReference>
<feature type="domain" description="PAS" evidence="1">
    <location>
        <begin position="18"/>
        <end position="55"/>
    </location>
</feature>
<dbReference type="CDD" id="cd01949">
    <property type="entry name" value="GGDEF"/>
    <property type="match status" value="1"/>
</dbReference>
<protein>
    <submittedName>
        <fullName evidence="3">Diguanylate cyclase (GGDEF)-like protein</fullName>
    </submittedName>
</protein>
<gene>
    <name evidence="3" type="ORF">BCF44_104105</name>
</gene>
<evidence type="ECO:0000313" key="4">
    <source>
        <dbReference type="Proteomes" id="UP000256269"/>
    </source>
</evidence>
<evidence type="ECO:0000313" key="3">
    <source>
        <dbReference type="EMBL" id="REH49842.1"/>
    </source>
</evidence>
<dbReference type="PROSITE" id="PS50112">
    <property type="entry name" value="PAS"/>
    <property type="match status" value="1"/>
</dbReference>
<accession>A0A3E0HTE8</accession>
<dbReference type="InterPro" id="IPR029787">
    <property type="entry name" value="Nucleotide_cyclase"/>
</dbReference>
<dbReference type="PANTHER" id="PTHR44757:SF2">
    <property type="entry name" value="BIOFILM ARCHITECTURE MAINTENANCE PROTEIN MBAA"/>
    <property type="match status" value="1"/>
</dbReference>
<evidence type="ECO:0000259" key="2">
    <source>
        <dbReference type="PROSITE" id="PS50887"/>
    </source>
</evidence>
<dbReference type="AlphaFoldDB" id="A0A3E0HTE8"/>
<evidence type="ECO:0000259" key="1">
    <source>
        <dbReference type="PROSITE" id="PS50112"/>
    </source>
</evidence>
<comment type="caution">
    <text evidence="3">The sequence shown here is derived from an EMBL/GenBank/DDBJ whole genome shotgun (WGS) entry which is preliminary data.</text>
</comment>
<dbReference type="InterPro" id="IPR000160">
    <property type="entry name" value="GGDEF_dom"/>
</dbReference>
<dbReference type="Gene3D" id="3.30.70.270">
    <property type="match status" value="1"/>
</dbReference>
<dbReference type="EMBL" id="QUNO01000004">
    <property type="protein sequence ID" value="REH49842.1"/>
    <property type="molecule type" value="Genomic_DNA"/>
</dbReference>
<dbReference type="NCBIfam" id="TIGR00254">
    <property type="entry name" value="GGDEF"/>
    <property type="match status" value="1"/>
</dbReference>
<dbReference type="SMART" id="SM00267">
    <property type="entry name" value="GGDEF"/>
    <property type="match status" value="1"/>
</dbReference>
<dbReference type="InterPro" id="IPR052155">
    <property type="entry name" value="Biofilm_reg_signaling"/>
</dbReference>
<organism evidence="3 4">
    <name type="scientific">Kutzneria buriramensis</name>
    <dbReference type="NCBI Taxonomy" id="1045776"/>
    <lineage>
        <taxon>Bacteria</taxon>
        <taxon>Bacillati</taxon>
        <taxon>Actinomycetota</taxon>
        <taxon>Actinomycetes</taxon>
        <taxon>Pseudonocardiales</taxon>
        <taxon>Pseudonocardiaceae</taxon>
        <taxon>Kutzneria</taxon>
    </lineage>
</organism>
<dbReference type="Proteomes" id="UP000256269">
    <property type="component" value="Unassembled WGS sequence"/>
</dbReference>
<dbReference type="InterPro" id="IPR000014">
    <property type="entry name" value="PAS"/>
</dbReference>
<name>A0A3E0HTE8_9PSEU</name>
<dbReference type="InterPro" id="IPR043128">
    <property type="entry name" value="Rev_trsase/Diguanyl_cyclase"/>
</dbReference>
<keyword evidence="4" id="KW-1185">Reference proteome</keyword>
<dbReference type="PANTHER" id="PTHR44757">
    <property type="entry name" value="DIGUANYLATE CYCLASE DGCP"/>
    <property type="match status" value="1"/>
</dbReference>
<dbReference type="OrthoDB" id="3684733at2"/>
<dbReference type="RefSeq" id="WP_116174412.1">
    <property type="nucleotide sequence ID" value="NZ_CP144375.1"/>
</dbReference>
<proteinExistence type="predicted"/>
<reference evidence="3 4" key="1">
    <citation type="submission" date="2018-08" db="EMBL/GenBank/DDBJ databases">
        <title>Genomic Encyclopedia of Archaeal and Bacterial Type Strains, Phase II (KMG-II): from individual species to whole genera.</title>
        <authorList>
            <person name="Goeker M."/>
        </authorList>
    </citation>
    <scope>NUCLEOTIDE SEQUENCE [LARGE SCALE GENOMIC DNA]</scope>
    <source>
        <strain evidence="3 4">DSM 45791</strain>
    </source>
</reference>
<dbReference type="PROSITE" id="PS50887">
    <property type="entry name" value="GGDEF"/>
    <property type="match status" value="1"/>
</dbReference>
<feature type="domain" description="GGDEF" evidence="2">
    <location>
        <begin position="167"/>
        <end position="284"/>
    </location>
</feature>
<dbReference type="Pfam" id="PF00990">
    <property type="entry name" value="GGDEF"/>
    <property type="match status" value="1"/>
</dbReference>